<dbReference type="SMART" id="SM00398">
    <property type="entry name" value="HMG"/>
    <property type="match status" value="3"/>
</dbReference>
<dbReference type="Proteomes" id="UP000789508">
    <property type="component" value="Unassembled WGS sequence"/>
</dbReference>
<dbReference type="GO" id="GO:0005634">
    <property type="term" value="C:nucleus"/>
    <property type="evidence" value="ECO:0007669"/>
    <property type="project" value="UniProtKB-UniRule"/>
</dbReference>
<feature type="DNA-binding region" description="HMG box" evidence="2">
    <location>
        <begin position="37"/>
        <end position="114"/>
    </location>
</feature>
<dbReference type="InterPro" id="IPR050342">
    <property type="entry name" value="HMGB"/>
</dbReference>
<dbReference type="GO" id="GO:0003677">
    <property type="term" value="F:DNA binding"/>
    <property type="evidence" value="ECO:0007669"/>
    <property type="project" value="UniProtKB-UniRule"/>
</dbReference>
<protein>
    <submittedName>
        <fullName evidence="5">7423_t:CDS:1</fullName>
    </submittedName>
</protein>
<dbReference type="PANTHER" id="PTHR48112">
    <property type="entry name" value="HIGH MOBILITY GROUP PROTEIN DSP1"/>
    <property type="match status" value="1"/>
</dbReference>
<evidence type="ECO:0000256" key="1">
    <source>
        <dbReference type="ARBA" id="ARBA00023125"/>
    </source>
</evidence>
<evidence type="ECO:0000313" key="5">
    <source>
        <dbReference type="EMBL" id="CAG8439139.1"/>
    </source>
</evidence>
<dbReference type="PROSITE" id="PS50118">
    <property type="entry name" value="HMG_BOX_2"/>
    <property type="match status" value="3"/>
</dbReference>
<dbReference type="AlphaFoldDB" id="A0A9N8V454"/>
<organism evidence="5 6">
    <name type="scientific">Ambispora leptoticha</name>
    <dbReference type="NCBI Taxonomy" id="144679"/>
    <lineage>
        <taxon>Eukaryota</taxon>
        <taxon>Fungi</taxon>
        <taxon>Fungi incertae sedis</taxon>
        <taxon>Mucoromycota</taxon>
        <taxon>Glomeromycotina</taxon>
        <taxon>Glomeromycetes</taxon>
        <taxon>Archaeosporales</taxon>
        <taxon>Ambisporaceae</taxon>
        <taxon>Ambispora</taxon>
    </lineage>
</organism>
<dbReference type="SUPFAM" id="SSF47095">
    <property type="entry name" value="HMG-box"/>
    <property type="match status" value="3"/>
</dbReference>
<keyword evidence="2" id="KW-0539">Nucleus</keyword>
<feature type="domain" description="HMG box" evidence="4">
    <location>
        <begin position="447"/>
        <end position="512"/>
    </location>
</feature>
<sequence>MVASSPDTNMLLELTTNTLFLPTNTITNSNSFLLTAPKAPFYGYLLYCEEARLYFLATNPTMTVEALSQIIEGKWTVLTERERQDYSERAKELNWQNLTQDEKNMYQEMVTNIQDSNTSFENIKQDILSREAPELDDTRPLKKSRVLFFKDDASSVSSSTSSFELDSLPKFYFSTENPIFSDVEFIEPSPPPPSSPLSSSLFNIFELNTSSIITTASTANNLATTQSSIMGDINLFERQQEDQFVAFPKPPSPAFLHFSNYIRPRITAQHPNKTYGGINKLIKDHWNSMLKEDREPWEQQAKEDEKRFQKENLCFLATRTLKQATETVEALYNQNIKKTGVPDKENSNQSDDKTNNTVTSATSTNTSTKSTTKAQKTSQKYPPIKLRPILPRPLQSSNNNIQEKIPTTIPTPSPSIAATQPPLKPHSIQPHYLLSQHPDLKFGLQVPIRAKSAYQHFYTKFADNFTEIYPDTSIDQFLKTKWSRLSSLDRELWESKAKEDYERFRHEKDVYLKNQHKCYMNSQNGVSLAEFFKS</sequence>
<name>A0A9N8V454_9GLOM</name>
<feature type="DNA-binding region" description="HMG box" evidence="2">
    <location>
        <begin position="447"/>
        <end position="512"/>
    </location>
</feature>
<evidence type="ECO:0000256" key="3">
    <source>
        <dbReference type="SAM" id="MobiDB-lite"/>
    </source>
</evidence>
<evidence type="ECO:0000259" key="4">
    <source>
        <dbReference type="PROSITE" id="PS50118"/>
    </source>
</evidence>
<gene>
    <name evidence="5" type="ORF">ALEPTO_LOCUS148</name>
</gene>
<accession>A0A9N8V454</accession>
<feature type="region of interest" description="Disordered" evidence="3">
    <location>
        <begin position="339"/>
        <end position="395"/>
    </location>
</feature>
<dbReference type="EMBL" id="CAJVPS010000007">
    <property type="protein sequence ID" value="CAG8439139.1"/>
    <property type="molecule type" value="Genomic_DNA"/>
</dbReference>
<feature type="compositionally biased region" description="Low complexity" evidence="3">
    <location>
        <begin position="355"/>
        <end position="394"/>
    </location>
</feature>
<feature type="domain" description="HMG box" evidence="4">
    <location>
        <begin position="248"/>
        <end position="316"/>
    </location>
</feature>
<proteinExistence type="predicted"/>
<dbReference type="Pfam" id="PF00505">
    <property type="entry name" value="HMG_box"/>
    <property type="match status" value="2"/>
</dbReference>
<comment type="caution">
    <text evidence="5">The sequence shown here is derived from an EMBL/GenBank/DDBJ whole genome shotgun (WGS) entry which is preliminary data.</text>
</comment>
<evidence type="ECO:0000256" key="2">
    <source>
        <dbReference type="PROSITE-ProRule" id="PRU00267"/>
    </source>
</evidence>
<reference evidence="5" key="1">
    <citation type="submission" date="2021-06" db="EMBL/GenBank/DDBJ databases">
        <authorList>
            <person name="Kallberg Y."/>
            <person name="Tangrot J."/>
            <person name="Rosling A."/>
        </authorList>
    </citation>
    <scope>NUCLEOTIDE SEQUENCE</scope>
    <source>
        <strain evidence="5">FL130A</strain>
    </source>
</reference>
<dbReference type="Gene3D" id="1.10.30.10">
    <property type="entry name" value="High mobility group box domain"/>
    <property type="match status" value="3"/>
</dbReference>
<feature type="DNA-binding region" description="HMG box" evidence="2">
    <location>
        <begin position="248"/>
        <end position="316"/>
    </location>
</feature>
<dbReference type="InterPro" id="IPR009071">
    <property type="entry name" value="HMG_box_dom"/>
</dbReference>
<dbReference type="CDD" id="cd00084">
    <property type="entry name" value="HMG-box_SF"/>
    <property type="match status" value="1"/>
</dbReference>
<evidence type="ECO:0000313" key="6">
    <source>
        <dbReference type="Proteomes" id="UP000789508"/>
    </source>
</evidence>
<feature type="domain" description="HMG box" evidence="4">
    <location>
        <begin position="37"/>
        <end position="114"/>
    </location>
</feature>
<dbReference type="OrthoDB" id="5550281at2759"/>
<keyword evidence="1 2" id="KW-0238">DNA-binding</keyword>
<keyword evidence="6" id="KW-1185">Reference proteome</keyword>
<feature type="compositionally biased region" description="Basic and acidic residues" evidence="3">
    <location>
        <begin position="340"/>
        <end position="354"/>
    </location>
</feature>
<dbReference type="InterPro" id="IPR036910">
    <property type="entry name" value="HMG_box_dom_sf"/>
</dbReference>